<dbReference type="InterPro" id="IPR041679">
    <property type="entry name" value="DNA2/NAM7-like_C"/>
</dbReference>
<evidence type="ECO:0000256" key="3">
    <source>
        <dbReference type="ARBA" id="ARBA00022801"/>
    </source>
</evidence>
<dbReference type="GO" id="GO:0005524">
    <property type="term" value="F:ATP binding"/>
    <property type="evidence" value="ECO:0007669"/>
    <property type="project" value="UniProtKB-KW"/>
</dbReference>
<reference evidence="10" key="1">
    <citation type="journal article" date="2021" name="PeerJ">
        <title>Extensive microbial diversity within the chicken gut microbiome revealed by metagenomics and culture.</title>
        <authorList>
            <person name="Gilroy R."/>
            <person name="Ravi A."/>
            <person name="Getino M."/>
            <person name="Pursley I."/>
            <person name="Horton D.L."/>
            <person name="Alikhan N.F."/>
            <person name="Baker D."/>
            <person name="Gharbi K."/>
            <person name="Hall N."/>
            <person name="Watson M."/>
            <person name="Adriaenssens E.M."/>
            <person name="Foster-Nyarko E."/>
            <person name="Jarju S."/>
            <person name="Secka A."/>
            <person name="Antonio M."/>
            <person name="Oren A."/>
            <person name="Chaudhuri R.R."/>
            <person name="La Ragione R."/>
            <person name="Hildebrand F."/>
            <person name="Pallen M.J."/>
        </authorList>
    </citation>
    <scope>NUCLEOTIDE SEQUENCE</scope>
    <source>
        <strain evidence="10">ChiGjej2B2-19336</strain>
    </source>
</reference>
<keyword evidence="5" id="KW-0067">ATP-binding</keyword>
<feature type="domain" description="DNA2/NAM7 helicase-like C-terminal" evidence="9">
    <location>
        <begin position="925"/>
        <end position="1098"/>
    </location>
</feature>
<keyword evidence="6" id="KW-0175">Coiled coil</keyword>
<proteinExistence type="inferred from homology"/>
<evidence type="ECO:0000256" key="7">
    <source>
        <dbReference type="SAM" id="MobiDB-lite"/>
    </source>
</evidence>
<keyword evidence="4" id="KW-0347">Helicase</keyword>
<comment type="similarity">
    <text evidence="1">Belongs to the DNA2/NAM7 helicase family.</text>
</comment>
<dbReference type="Pfam" id="PF13086">
    <property type="entry name" value="AAA_11"/>
    <property type="match status" value="1"/>
</dbReference>
<reference evidence="10" key="2">
    <citation type="submission" date="2021-09" db="EMBL/GenBank/DDBJ databases">
        <authorList>
            <person name="Gilroy R."/>
        </authorList>
    </citation>
    <scope>NUCLEOTIDE SEQUENCE</scope>
    <source>
        <strain evidence="10">ChiGjej2B2-19336</strain>
    </source>
</reference>
<dbReference type="AlphaFoldDB" id="A0A921AWF4"/>
<dbReference type="InterPro" id="IPR041677">
    <property type="entry name" value="DNA2/NAM7_AAA_11"/>
</dbReference>
<evidence type="ECO:0000259" key="8">
    <source>
        <dbReference type="Pfam" id="PF13086"/>
    </source>
</evidence>
<dbReference type="PANTHER" id="PTHR43788:SF8">
    <property type="entry name" value="DNA-BINDING PROTEIN SMUBP-2"/>
    <property type="match status" value="1"/>
</dbReference>
<evidence type="ECO:0000313" key="11">
    <source>
        <dbReference type="Proteomes" id="UP000698963"/>
    </source>
</evidence>
<dbReference type="EMBL" id="DYZA01000162">
    <property type="protein sequence ID" value="HJD97575.1"/>
    <property type="molecule type" value="Genomic_DNA"/>
</dbReference>
<feature type="coiled-coil region" evidence="6">
    <location>
        <begin position="686"/>
        <end position="720"/>
    </location>
</feature>
<dbReference type="InterPro" id="IPR027417">
    <property type="entry name" value="P-loop_NTPase"/>
</dbReference>
<evidence type="ECO:0000313" key="10">
    <source>
        <dbReference type="EMBL" id="HJD97575.1"/>
    </source>
</evidence>
<evidence type="ECO:0000256" key="1">
    <source>
        <dbReference type="ARBA" id="ARBA00007913"/>
    </source>
</evidence>
<keyword evidence="3" id="KW-0378">Hydrolase</keyword>
<dbReference type="RefSeq" id="WP_304122625.1">
    <property type="nucleotide sequence ID" value="NZ_DYZA01000162.1"/>
</dbReference>
<sequence>MEFREGDSVINPSMPQWGAGEVLNVSEGKVLVRFPHHGVRKVAASFLAMAATGECPEPSLQPEKSVRKKAPLAPEKKRMRDTPAQKNFDSGKKGCLVSQALAMLKQEEALENDDSLKIAERAADLAADAQDKARQDALRRRNTAILRFWRDVEAFLIPEVPRSFRPPVTSARRWETVSASLPAWSASRDAEEKTTLSPAPFSGVEGGELPWFRPLPSGFCAAWHIVYLGVLARRRITDIILEKAGCLPERPEESGTGEGCLAAVVLDGTGMPVPESYVPASFVPALARCLAGKSLDGLSQDMLNMQSDFDRISGSLEEPFRGPRIHEEIQRLFAMMNVKGEEERIVVRSVYFRPDPKGRRIDDVQNDLLNSFYLTDLDHLLGISRHGFSGVFARYLEGAEDRPRCDVLSTGEEGAMAREKALSLERLPAGRWPHPPAQQLLPAQLAALTEILHGRLTAVNGPPGTGKTRLACDIAAELVTLRAKRLAKLNHPFEAFTASGDLYPPKVHIMRGTCMVVAGSNNAAVENITRFLPSEGALSREFFPEAGYFPEVAAAVNAALAPADDEETPRPVWGLVAAVLGSAWNCEQFARSLVWGFRDTERNLTLPGMRDALEEFRSYEGKQKAREAWKRAKQDFLSTLAEVERRKEYLKGLCLNAPAEKGEEGPPLLGRFMALMEESRALRSASREEDGAARELAERLEALEELARKAQEEMTKSRKKAETPRFPCREFWKDPEWQLKSVWNDNELEKLRSRLFLQALRLHEWTVKACARESLANLNAVARYLRGAPVENITAKELWNCLFFIVPVVSSTLASFSRLFSGMGQASLDFVLLDEAGQATPQSAAGALWRAEKAAVIGDPQQIEPVVPQPASLLAILRERLEQGGLHLEAWSPENQSAQTLADRASLQGTWMDSSGRRLWTGYPLRAHHRCAEPMFSISNRIAYDGQMVQAKSSFPPLPSPLGESCWFHVTGSISDTQLVQEELACLRSLLLSFQRQWPVVEGKNGPREAGVFVISPFRTVARQCRMLLRSMGFPEEKVRCGTIHTFQGREADIVFLVLGSSPGQAGWGSRQWASRTPNILNVALTRARSLFYVVGNRRDWRRHPFFDILAEELPVREGA</sequence>
<gene>
    <name evidence="10" type="ORF">K8W16_08015</name>
</gene>
<evidence type="ECO:0000256" key="5">
    <source>
        <dbReference type="ARBA" id="ARBA00022840"/>
    </source>
</evidence>
<dbReference type="InterPro" id="IPR047187">
    <property type="entry name" value="SF1_C_Upf1"/>
</dbReference>
<evidence type="ECO:0000256" key="4">
    <source>
        <dbReference type="ARBA" id="ARBA00022806"/>
    </source>
</evidence>
<dbReference type="CDD" id="cd18808">
    <property type="entry name" value="SF1_C_Upf1"/>
    <property type="match status" value="1"/>
</dbReference>
<feature type="compositionally biased region" description="Basic and acidic residues" evidence="7">
    <location>
        <begin position="74"/>
        <end position="83"/>
    </location>
</feature>
<dbReference type="SUPFAM" id="SSF52540">
    <property type="entry name" value="P-loop containing nucleoside triphosphate hydrolases"/>
    <property type="match status" value="1"/>
</dbReference>
<dbReference type="PANTHER" id="PTHR43788">
    <property type="entry name" value="DNA2/NAM7 HELICASE FAMILY MEMBER"/>
    <property type="match status" value="1"/>
</dbReference>
<dbReference type="InterPro" id="IPR021938">
    <property type="entry name" value="DUF3553"/>
</dbReference>
<feature type="domain" description="DNA2/NAM7 helicase helicase" evidence="8">
    <location>
        <begin position="702"/>
        <end position="867"/>
    </location>
</feature>
<dbReference type="Pfam" id="PF13087">
    <property type="entry name" value="AAA_12"/>
    <property type="match status" value="1"/>
</dbReference>
<keyword evidence="2" id="KW-0547">Nucleotide-binding</keyword>
<accession>A0A921AWF4</accession>
<dbReference type="InterPro" id="IPR050534">
    <property type="entry name" value="Coronavir_polyprotein_1ab"/>
</dbReference>
<name>A0A921AWF4_9BACT</name>
<dbReference type="Gene3D" id="3.40.50.300">
    <property type="entry name" value="P-loop containing nucleotide triphosphate hydrolases"/>
    <property type="match status" value="2"/>
</dbReference>
<protein>
    <submittedName>
        <fullName evidence="10">DUF3553 domain-containing protein</fullName>
    </submittedName>
</protein>
<evidence type="ECO:0000259" key="9">
    <source>
        <dbReference type="Pfam" id="PF13087"/>
    </source>
</evidence>
<feature type="region of interest" description="Disordered" evidence="7">
    <location>
        <begin position="55"/>
        <end position="90"/>
    </location>
</feature>
<organism evidence="10 11">
    <name type="scientific">Mailhella massiliensis</name>
    <dbReference type="NCBI Taxonomy" id="1903261"/>
    <lineage>
        <taxon>Bacteria</taxon>
        <taxon>Pseudomonadati</taxon>
        <taxon>Thermodesulfobacteriota</taxon>
        <taxon>Desulfovibrionia</taxon>
        <taxon>Desulfovibrionales</taxon>
        <taxon>Desulfovibrionaceae</taxon>
        <taxon>Mailhella</taxon>
    </lineage>
</organism>
<dbReference type="Pfam" id="PF12073">
    <property type="entry name" value="DUF3553"/>
    <property type="match status" value="1"/>
</dbReference>
<evidence type="ECO:0000256" key="2">
    <source>
        <dbReference type="ARBA" id="ARBA00022741"/>
    </source>
</evidence>
<dbReference type="GO" id="GO:0043139">
    <property type="term" value="F:5'-3' DNA helicase activity"/>
    <property type="evidence" value="ECO:0007669"/>
    <property type="project" value="TreeGrafter"/>
</dbReference>
<evidence type="ECO:0000256" key="6">
    <source>
        <dbReference type="SAM" id="Coils"/>
    </source>
</evidence>
<dbReference type="GO" id="GO:0016787">
    <property type="term" value="F:hydrolase activity"/>
    <property type="evidence" value="ECO:0007669"/>
    <property type="project" value="UniProtKB-KW"/>
</dbReference>
<dbReference type="Proteomes" id="UP000698963">
    <property type="component" value="Unassembled WGS sequence"/>
</dbReference>
<comment type="caution">
    <text evidence="10">The sequence shown here is derived from an EMBL/GenBank/DDBJ whole genome shotgun (WGS) entry which is preliminary data.</text>
</comment>